<dbReference type="SUPFAM" id="SSF57667">
    <property type="entry name" value="beta-beta-alpha zinc fingers"/>
    <property type="match status" value="2"/>
</dbReference>
<organism evidence="10">
    <name type="scientific">Rhipicephalus appendiculatus</name>
    <name type="common">Brown ear tick</name>
    <dbReference type="NCBI Taxonomy" id="34631"/>
    <lineage>
        <taxon>Eukaryota</taxon>
        <taxon>Metazoa</taxon>
        <taxon>Ecdysozoa</taxon>
        <taxon>Arthropoda</taxon>
        <taxon>Chelicerata</taxon>
        <taxon>Arachnida</taxon>
        <taxon>Acari</taxon>
        <taxon>Parasitiformes</taxon>
        <taxon>Ixodida</taxon>
        <taxon>Ixodoidea</taxon>
        <taxon>Ixodidae</taxon>
        <taxon>Rhipicephalinae</taxon>
        <taxon>Rhipicephalus</taxon>
        <taxon>Rhipicephalus</taxon>
    </lineage>
</organism>
<evidence type="ECO:0000256" key="1">
    <source>
        <dbReference type="ARBA" id="ARBA00022723"/>
    </source>
</evidence>
<dbReference type="PROSITE" id="PS50157">
    <property type="entry name" value="ZINC_FINGER_C2H2_2"/>
    <property type="match status" value="3"/>
</dbReference>
<evidence type="ECO:0000313" key="10">
    <source>
        <dbReference type="EMBL" id="JAP80535.1"/>
    </source>
</evidence>
<sequence>MSWASRVRCCVLGCSATYESTDESGEKVRFFGFPTRQYDVERKNKWIDNIRLARKDVNGVWSPSKNSKVCSKHFVGNVKGEDPREVNYIPTIFPVVNAKTAEKYNRLLKTKQNSRISLTEKSQQKLPEASHPGVGETKISLPSSKAATSEVAGGTTMEGQEIGGGLAKDTSVLNKRTVHLASVVDGDGSLDSGVHVTLDDFLREWSADPHPRYVGTKCEENGPADSGNGSKAHSFECPICADSYSTSRSLRRHLSRRSFLARLPCRKCSSCHLAFNRCTLIMRAQGCRIGAANATLSALPPSETLVPVELTDEADNTGSQSDVPMTVLEKVLQSVICSECYMNIEDESSREAHFHPSRGNLIRCSNCPMLCTSECALRAHRRLHNQRRPFVCPECGLRWEDEWPLFHRHVTKHCHHFERIVGYHCLLCPALLLDQAELASHIVDTHSSALHKCQACPMAFINLEGFHIHRQAAHPKLRSQCWLILKCPLCEAVFASAELLTNHTISHLDQCGRSLFKCSTCDSLQPTRADLVAHVRKAHPAMHQESLWGREEDPTMAFISGQSTKANVSSEVINLDDDEIANSDDKAMDTSAPLSQKPKQGSITGKPSPASSATSDQAKKSKQDTPKKANQHSTGDSEQTTAKREEKPPNNTKVCAKCDFQSTDSSVFREHIKVHRPPNQETFQCHECGLCYVVEPSLRKHLRGVHRVEEKKASDSLAEADPNGAAVSGLRCSVCLATFDTERELKSHTRSHGMAFLKKVKAKDGTV</sequence>
<feature type="domain" description="THAP-type" evidence="9">
    <location>
        <begin position="1"/>
        <end position="93"/>
    </location>
</feature>
<name>A0A131YPN6_RHIAP</name>
<dbReference type="GO" id="GO:0008270">
    <property type="term" value="F:zinc ion binding"/>
    <property type="evidence" value="ECO:0007669"/>
    <property type="project" value="UniProtKB-KW"/>
</dbReference>
<dbReference type="EMBL" id="GEDV01008022">
    <property type="protein sequence ID" value="JAP80535.1"/>
    <property type="molecule type" value="Transcribed_RNA"/>
</dbReference>
<dbReference type="SUPFAM" id="SSF57716">
    <property type="entry name" value="Glucocorticoid receptor-like (DNA-binding domain)"/>
    <property type="match status" value="1"/>
</dbReference>
<feature type="compositionally biased region" description="Polar residues" evidence="7">
    <location>
        <begin position="115"/>
        <end position="125"/>
    </location>
</feature>
<evidence type="ECO:0000256" key="4">
    <source>
        <dbReference type="ARBA" id="ARBA00023125"/>
    </source>
</evidence>
<feature type="compositionally biased region" description="Basic and acidic residues" evidence="7">
    <location>
        <begin position="617"/>
        <end position="627"/>
    </location>
</feature>
<feature type="compositionally biased region" description="Polar residues" evidence="7">
    <location>
        <begin position="631"/>
        <end position="640"/>
    </location>
</feature>
<protein>
    <submittedName>
        <fullName evidence="10">Transcriptional repressor salm</fullName>
    </submittedName>
</protein>
<dbReference type="InterPro" id="IPR036236">
    <property type="entry name" value="Znf_C2H2_sf"/>
</dbReference>
<dbReference type="PROSITE" id="PS50950">
    <property type="entry name" value="ZF_THAP"/>
    <property type="match status" value="1"/>
</dbReference>
<keyword evidence="2 5" id="KW-0863">Zinc-finger</keyword>
<feature type="compositionally biased region" description="Polar residues" evidence="7">
    <location>
        <begin position="592"/>
        <end position="616"/>
    </location>
</feature>
<keyword evidence="4 6" id="KW-0238">DNA-binding</keyword>
<reference evidence="10" key="1">
    <citation type="journal article" date="2016" name="Ticks Tick Borne Dis.">
        <title>De novo assembly and annotation of the salivary gland transcriptome of Rhipicephalus appendiculatus male and female ticks during blood feeding.</title>
        <authorList>
            <person name="de Castro M.H."/>
            <person name="de Klerk D."/>
            <person name="Pienaar R."/>
            <person name="Latif A.A."/>
            <person name="Rees D.J."/>
            <person name="Mans B.J."/>
        </authorList>
    </citation>
    <scope>NUCLEOTIDE SEQUENCE</scope>
    <source>
        <tissue evidence="10">Salivary glands</tissue>
    </source>
</reference>
<dbReference type="Gene3D" id="3.30.160.60">
    <property type="entry name" value="Classic Zinc Finger"/>
    <property type="match status" value="3"/>
</dbReference>
<dbReference type="PANTHER" id="PTHR47222">
    <property type="entry name" value="ZINC FINGER PROTEIN 532-RELATED"/>
    <property type="match status" value="1"/>
</dbReference>
<evidence type="ECO:0000256" key="5">
    <source>
        <dbReference type="PROSITE-ProRule" id="PRU00042"/>
    </source>
</evidence>
<dbReference type="SMART" id="SM00980">
    <property type="entry name" value="THAP"/>
    <property type="match status" value="1"/>
</dbReference>
<evidence type="ECO:0000259" key="9">
    <source>
        <dbReference type="PROSITE" id="PS50950"/>
    </source>
</evidence>
<evidence type="ECO:0000256" key="6">
    <source>
        <dbReference type="PROSITE-ProRule" id="PRU00309"/>
    </source>
</evidence>
<feature type="region of interest" description="Disordered" evidence="7">
    <location>
        <begin position="115"/>
        <end position="145"/>
    </location>
</feature>
<keyword evidence="1" id="KW-0479">Metal-binding</keyword>
<feature type="domain" description="C2H2-type" evidence="8">
    <location>
        <begin position="683"/>
        <end position="711"/>
    </location>
</feature>
<dbReference type="InterPro" id="IPR006612">
    <property type="entry name" value="THAP_Znf"/>
</dbReference>
<keyword evidence="3" id="KW-0862">Zinc</keyword>
<dbReference type="PANTHER" id="PTHR47222:SF5">
    <property type="entry name" value="LOW QUALITY PROTEIN: ZINC FINGER PROTEIN 532-LIKE"/>
    <property type="match status" value="1"/>
</dbReference>
<feature type="domain" description="C2H2-type" evidence="8">
    <location>
        <begin position="730"/>
        <end position="752"/>
    </location>
</feature>
<dbReference type="InterPro" id="IPR045914">
    <property type="entry name" value="Zn532-like"/>
</dbReference>
<evidence type="ECO:0000256" key="2">
    <source>
        <dbReference type="ARBA" id="ARBA00022771"/>
    </source>
</evidence>
<evidence type="ECO:0000256" key="7">
    <source>
        <dbReference type="SAM" id="MobiDB-lite"/>
    </source>
</evidence>
<evidence type="ECO:0000259" key="8">
    <source>
        <dbReference type="PROSITE" id="PS50157"/>
    </source>
</evidence>
<dbReference type="Pfam" id="PF00096">
    <property type="entry name" value="zf-C2H2"/>
    <property type="match status" value="1"/>
</dbReference>
<feature type="region of interest" description="Disordered" evidence="7">
    <location>
        <begin position="583"/>
        <end position="656"/>
    </location>
</feature>
<proteinExistence type="predicted"/>
<evidence type="ECO:0000256" key="3">
    <source>
        <dbReference type="ARBA" id="ARBA00022833"/>
    </source>
</evidence>
<dbReference type="AlphaFoldDB" id="A0A131YPN6"/>
<accession>A0A131YPN6</accession>
<dbReference type="PROSITE" id="PS00028">
    <property type="entry name" value="ZINC_FINGER_C2H2_1"/>
    <property type="match status" value="6"/>
</dbReference>
<feature type="domain" description="C2H2-type" evidence="8">
    <location>
        <begin position="362"/>
        <end position="389"/>
    </location>
</feature>
<dbReference type="SMART" id="SM00355">
    <property type="entry name" value="ZnF_C2H2"/>
    <property type="match status" value="10"/>
</dbReference>
<dbReference type="InterPro" id="IPR013087">
    <property type="entry name" value="Znf_C2H2_type"/>
</dbReference>
<dbReference type="GO" id="GO:0003677">
    <property type="term" value="F:DNA binding"/>
    <property type="evidence" value="ECO:0007669"/>
    <property type="project" value="UniProtKB-UniRule"/>
</dbReference>